<accession>A0A0K9NME8</accession>
<dbReference type="PANTHER" id="PTHR46635:SF2">
    <property type="entry name" value="GLYCOSYL TRANSFERASE FAMILY 1 DOMAIN-CONTAINING PROTEIN"/>
    <property type="match status" value="1"/>
</dbReference>
<dbReference type="Proteomes" id="UP000036987">
    <property type="component" value="Unassembled WGS sequence"/>
</dbReference>
<evidence type="ECO:0000313" key="3">
    <source>
        <dbReference type="Proteomes" id="UP000036987"/>
    </source>
</evidence>
<evidence type="ECO:0000256" key="1">
    <source>
        <dbReference type="SAM" id="Phobius"/>
    </source>
</evidence>
<dbReference type="OrthoDB" id="1938782at2759"/>
<comment type="caution">
    <text evidence="2">The sequence shown here is derived from an EMBL/GenBank/DDBJ whole genome shotgun (WGS) entry which is preliminary data.</text>
</comment>
<keyword evidence="1" id="KW-0472">Membrane</keyword>
<dbReference type="PANTHER" id="PTHR46635">
    <property type="entry name" value="GLYCOSYL TRANSFERASE FAMILY 1 PROTEIN"/>
    <property type="match status" value="1"/>
</dbReference>
<keyword evidence="1" id="KW-0812">Transmembrane</keyword>
<name>A0A0K9NME8_ZOSMR</name>
<organism evidence="2 3">
    <name type="scientific">Zostera marina</name>
    <name type="common">Eelgrass</name>
    <dbReference type="NCBI Taxonomy" id="29655"/>
    <lineage>
        <taxon>Eukaryota</taxon>
        <taxon>Viridiplantae</taxon>
        <taxon>Streptophyta</taxon>
        <taxon>Embryophyta</taxon>
        <taxon>Tracheophyta</taxon>
        <taxon>Spermatophyta</taxon>
        <taxon>Magnoliopsida</taxon>
        <taxon>Liliopsida</taxon>
        <taxon>Zosteraceae</taxon>
        <taxon>Zostera</taxon>
    </lineage>
</organism>
<feature type="transmembrane region" description="Helical" evidence="1">
    <location>
        <begin position="74"/>
        <end position="99"/>
    </location>
</feature>
<dbReference type="STRING" id="29655.A0A0K9NME8"/>
<dbReference type="AlphaFoldDB" id="A0A0K9NME8"/>
<gene>
    <name evidence="2" type="ORF">ZOSMA_80G00580</name>
</gene>
<dbReference type="EMBL" id="LFYR01001997">
    <property type="protein sequence ID" value="KMZ57964.1"/>
    <property type="molecule type" value="Genomic_DNA"/>
</dbReference>
<reference evidence="3" key="1">
    <citation type="journal article" date="2016" name="Nature">
        <title>The genome of the seagrass Zostera marina reveals angiosperm adaptation to the sea.</title>
        <authorList>
            <person name="Olsen J.L."/>
            <person name="Rouze P."/>
            <person name="Verhelst B."/>
            <person name="Lin Y.-C."/>
            <person name="Bayer T."/>
            <person name="Collen J."/>
            <person name="Dattolo E."/>
            <person name="De Paoli E."/>
            <person name="Dittami S."/>
            <person name="Maumus F."/>
            <person name="Michel G."/>
            <person name="Kersting A."/>
            <person name="Lauritano C."/>
            <person name="Lohaus R."/>
            <person name="Toepel M."/>
            <person name="Tonon T."/>
            <person name="Vanneste K."/>
            <person name="Amirebrahimi M."/>
            <person name="Brakel J."/>
            <person name="Bostroem C."/>
            <person name="Chovatia M."/>
            <person name="Grimwood J."/>
            <person name="Jenkins J.W."/>
            <person name="Jueterbock A."/>
            <person name="Mraz A."/>
            <person name="Stam W.T."/>
            <person name="Tice H."/>
            <person name="Bornberg-Bauer E."/>
            <person name="Green P.J."/>
            <person name="Pearson G.A."/>
            <person name="Procaccini G."/>
            <person name="Duarte C.M."/>
            <person name="Schmutz J."/>
            <person name="Reusch T.B.H."/>
            <person name="Van de Peer Y."/>
        </authorList>
    </citation>
    <scope>NUCLEOTIDE SEQUENCE [LARGE SCALE GENOMIC DNA]</scope>
    <source>
        <strain evidence="3">cv. Finnish</strain>
    </source>
</reference>
<sequence>MGRNGPTLDSPIPVEDAISASDLSFPSRSGRSAAAFKRQLHAPIDTRADDSLKSNTDRRLQKQRRNEKGYKKGLILLCGGQGCLFFGVFLILIAFVVCLTVPRRLTMMRPVKQWETVMGTGSDDSAVETMESQEVVRFYPKHLMRRFQMEGGIEVLRSKPRFGVRPPRLGIVLGTMKIDPSSLMLLTLAKSLRELGYTLKVRNNFILISRYKIDFCR</sequence>
<protein>
    <submittedName>
        <fullName evidence="2">Uncharacterized protein</fullName>
    </submittedName>
</protein>
<evidence type="ECO:0000313" key="2">
    <source>
        <dbReference type="EMBL" id="KMZ57964.1"/>
    </source>
</evidence>
<keyword evidence="3" id="KW-1185">Reference proteome</keyword>
<proteinExistence type="predicted"/>
<keyword evidence="1" id="KW-1133">Transmembrane helix</keyword>